<evidence type="ECO:0000256" key="2">
    <source>
        <dbReference type="ARBA" id="ARBA00022438"/>
    </source>
</evidence>
<dbReference type="PANTHER" id="PTHR11963">
    <property type="entry name" value="LEUCINE AMINOPEPTIDASE-RELATED"/>
    <property type="match status" value="1"/>
</dbReference>
<keyword evidence="4" id="KW-0378">Hydrolase</keyword>
<sequence>MSDLLTHSQEGTPLYLLEKNQYSNWFESQSEPIKNWLINTGFSGNGHTTLPSQDGGLEGVLCVVESTEDFFAFGHLSSALPAGTYHPETTLSDNALLALAFGWGVGAYRFTKYTEKPSATAILALDSPAIIDEASRLIEATRRVRDLVNTPASDMMPQNLSTAVHEMAQEFGASTREVVGAELLEQNYPMIHAVGRASEHDPRLIDMTWGNPEHPKVTLVGKGICFDSGGLNLKPGDSMRLMKKDMGGAAHSVGLAYLIMANQLPVRLRLLIPAAENAVSGNAFRPGDVIPTRKGLTVEIDNTDAEGRLVLCDALNEGASEKPDLMIDFATLTGACRVALGTDLPGFFTNQKQLASDLMQAGEKVSDPVWNLPLFRMYKEALHSEVADMVNSVPGPFGGAITAALYLEAFVEETPWVHFDVMAWNRRPLRGRPVGGEAMGMRAMFEYLRQRYQ</sequence>
<reference evidence="7 8" key="1">
    <citation type="submission" date="2024-04" db="EMBL/GenBank/DDBJ databases">
        <title>Draft genome sequence of Thalassolituus maritimus NBRC 116585.</title>
        <authorList>
            <person name="Miyakawa T."/>
            <person name="Kusuya Y."/>
            <person name="Miura T."/>
        </authorList>
    </citation>
    <scope>NUCLEOTIDE SEQUENCE [LARGE SCALE GENOMIC DNA]</scope>
    <source>
        <strain evidence="7 8">5NW40-0001</strain>
    </source>
</reference>
<evidence type="ECO:0000256" key="1">
    <source>
        <dbReference type="ARBA" id="ARBA00009528"/>
    </source>
</evidence>
<protein>
    <submittedName>
        <fullName evidence="7">Leucyl aminopeptidase family protein</fullName>
    </submittedName>
</protein>
<dbReference type="PROSITE" id="PS00631">
    <property type="entry name" value="CYTOSOL_AP"/>
    <property type="match status" value="1"/>
</dbReference>
<dbReference type="EMBL" id="BAABWH010000007">
    <property type="protein sequence ID" value="GAA6146428.1"/>
    <property type="molecule type" value="Genomic_DNA"/>
</dbReference>
<feature type="domain" description="Cytosol aminopeptidase" evidence="6">
    <location>
        <begin position="302"/>
        <end position="309"/>
    </location>
</feature>
<dbReference type="InterPro" id="IPR048816">
    <property type="entry name" value="Peptidase_M17_N_1"/>
</dbReference>
<dbReference type="Proteomes" id="UP001481413">
    <property type="component" value="Unassembled WGS sequence"/>
</dbReference>
<dbReference type="InterPro" id="IPR011356">
    <property type="entry name" value="Leucine_aapep/pepB"/>
</dbReference>
<evidence type="ECO:0000313" key="7">
    <source>
        <dbReference type="EMBL" id="GAA6146428.1"/>
    </source>
</evidence>
<keyword evidence="5" id="KW-0464">Manganese</keyword>
<proteinExistence type="inferred from homology"/>
<dbReference type="GO" id="GO:0004177">
    <property type="term" value="F:aminopeptidase activity"/>
    <property type="evidence" value="ECO:0007669"/>
    <property type="project" value="UniProtKB-KW"/>
</dbReference>
<dbReference type="Pfam" id="PF00883">
    <property type="entry name" value="Peptidase_M17"/>
    <property type="match status" value="1"/>
</dbReference>
<dbReference type="InterPro" id="IPR043472">
    <property type="entry name" value="Macro_dom-like"/>
</dbReference>
<dbReference type="Pfam" id="PF21337">
    <property type="entry name" value="Peptidase_M17_N_1"/>
    <property type="match status" value="1"/>
</dbReference>
<gene>
    <name evidence="7" type="ORF">NBRC116585_25460</name>
</gene>
<comment type="caution">
    <text evidence="7">The sequence shown here is derived from an EMBL/GenBank/DDBJ whole genome shotgun (WGS) entry which is preliminary data.</text>
</comment>
<dbReference type="SUPFAM" id="SSF53187">
    <property type="entry name" value="Zn-dependent exopeptidases"/>
    <property type="match status" value="1"/>
</dbReference>
<dbReference type="PANTHER" id="PTHR11963:SF20">
    <property type="entry name" value="PEPTIDASE B"/>
    <property type="match status" value="1"/>
</dbReference>
<dbReference type="CDD" id="cd00433">
    <property type="entry name" value="Peptidase_M17"/>
    <property type="match status" value="1"/>
</dbReference>
<evidence type="ECO:0000259" key="6">
    <source>
        <dbReference type="PROSITE" id="PS00631"/>
    </source>
</evidence>
<dbReference type="RefSeq" id="WP_353295648.1">
    <property type="nucleotide sequence ID" value="NZ_BAABWH010000007.1"/>
</dbReference>
<keyword evidence="3" id="KW-0645">Protease</keyword>
<evidence type="ECO:0000256" key="3">
    <source>
        <dbReference type="ARBA" id="ARBA00022670"/>
    </source>
</evidence>
<name>A0ABQ0A1Z4_9GAMM</name>
<comment type="similarity">
    <text evidence="1">Belongs to the peptidase M17 family.</text>
</comment>
<dbReference type="Gene3D" id="3.40.220.10">
    <property type="entry name" value="Leucine Aminopeptidase, subunit E, domain 1"/>
    <property type="match status" value="1"/>
</dbReference>
<keyword evidence="2 7" id="KW-0031">Aminopeptidase</keyword>
<accession>A0ABQ0A1Z4</accession>
<dbReference type="InterPro" id="IPR000819">
    <property type="entry name" value="Peptidase_M17_C"/>
</dbReference>
<dbReference type="Gene3D" id="3.40.630.10">
    <property type="entry name" value="Zn peptidases"/>
    <property type="match status" value="1"/>
</dbReference>
<organism evidence="7 8">
    <name type="scientific">Thalassolituus maritimus</name>
    <dbReference type="NCBI Taxonomy" id="484498"/>
    <lineage>
        <taxon>Bacteria</taxon>
        <taxon>Pseudomonadati</taxon>
        <taxon>Pseudomonadota</taxon>
        <taxon>Gammaproteobacteria</taxon>
        <taxon>Oceanospirillales</taxon>
        <taxon>Oceanospirillaceae</taxon>
        <taxon>Thalassolituus</taxon>
    </lineage>
</organism>
<evidence type="ECO:0000256" key="4">
    <source>
        <dbReference type="ARBA" id="ARBA00022801"/>
    </source>
</evidence>
<keyword evidence="8" id="KW-1185">Reference proteome</keyword>
<evidence type="ECO:0000256" key="5">
    <source>
        <dbReference type="ARBA" id="ARBA00023211"/>
    </source>
</evidence>
<evidence type="ECO:0000313" key="8">
    <source>
        <dbReference type="Proteomes" id="UP001481413"/>
    </source>
</evidence>
<dbReference type="PRINTS" id="PR00481">
    <property type="entry name" value="LAMNOPPTDASE"/>
</dbReference>